<evidence type="ECO:0000313" key="20">
    <source>
        <dbReference type="Proteomes" id="UP000519573"/>
    </source>
</evidence>
<keyword evidence="5 13" id="KW-0547">Nucleotide-binding</keyword>
<dbReference type="PROSITE" id="PS00107">
    <property type="entry name" value="PROTEIN_KINASE_ATP"/>
    <property type="match status" value="1"/>
</dbReference>
<dbReference type="GO" id="GO:0009847">
    <property type="term" value="P:spore germination"/>
    <property type="evidence" value="ECO:0007669"/>
    <property type="project" value="UniProtKB-ARBA"/>
</dbReference>
<dbReference type="InterPro" id="IPR000719">
    <property type="entry name" value="Prot_kinase_dom"/>
</dbReference>
<keyword evidence="3" id="KW-0309">Germination</keyword>
<dbReference type="GO" id="GO:0004674">
    <property type="term" value="F:protein serine/threonine kinase activity"/>
    <property type="evidence" value="ECO:0007669"/>
    <property type="project" value="UniProtKB-KW"/>
</dbReference>
<feature type="domain" description="PASTA" evidence="16">
    <location>
        <begin position="358"/>
        <end position="425"/>
    </location>
</feature>
<keyword evidence="14" id="KW-0812">Transmembrane</keyword>
<evidence type="ECO:0000256" key="7">
    <source>
        <dbReference type="ARBA" id="ARBA00022840"/>
    </source>
</evidence>
<dbReference type="PROSITE" id="PS00108">
    <property type="entry name" value="PROTEIN_KINASE_ST"/>
    <property type="match status" value="1"/>
</dbReference>
<dbReference type="RefSeq" id="WP_036085642.1">
    <property type="nucleotide sequence ID" value="NZ_CBCSHQ010000023.1"/>
</dbReference>
<dbReference type="PROSITE" id="PS51178">
    <property type="entry name" value="PASTA"/>
    <property type="match status" value="3"/>
</dbReference>
<dbReference type="GeneID" id="58717318"/>
<dbReference type="SMART" id="SM00740">
    <property type="entry name" value="PASTA"/>
    <property type="match status" value="3"/>
</dbReference>
<protein>
    <recommendedName>
        <fullName evidence="12">Serine/threonine-protein kinase PrkC</fullName>
        <ecNumber evidence="1">2.7.11.1</ecNumber>
    </recommendedName>
</protein>
<dbReference type="SUPFAM" id="SSF56112">
    <property type="entry name" value="Protein kinase-like (PK-like)"/>
    <property type="match status" value="1"/>
</dbReference>
<dbReference type="Pfam" id="PF03793">
    <property type="entry name" value="PASTA"/>
    <property type="match status" value="3"/>
</dbReference>
<dbReference type="FunFam" id="3.30.200.20:FF:000035">
    <property type="entry name" value="Serine/threonine protein kinase Stk1"/>
    <property type="match status" value="1"/>
</dbReference>
<evidence type="ECO:0000313" key="18">
    <source>
        <dbReference type="EMBL" id="MBC2165614.1"/>
    </source>
</evidence>
<comment type="subcellular location">
    <subcellularLocation>
        <location evidence="11">Spore membrane</location>
        <topology evidence="11">Single-pass type II membrane protein</topology>
    </subcellularLocation>
</comment>
<dbReference type="EMBL" id="JAARYH010000001">
    <property type="protein sequence ID" value="MBC2165614.1"/>
    <property type="molecule type" value="Genomic_DNA"/>
</dbReference>
<dbReference type="NCBIfam" id="NF033483">
    <property type="entry name" value="PknB_PASTA_kin"/>
    <property type="match status" value="1"/>
</dbReference>
<dbReference type="EMBL" id="JNFA01000019">
    <property type="protein sequence ID" value="KGL41775.1"/>
    <property type="molecule type" value="Genomic_DNA"/>
</dbReference>
<evidence type="ECO:0000259" key="15">
    <source>
        <dbReference type="PROSITE" id="PS50011"/>
    </source>
</evidence>
<evidence type="ECO:0000256" key="13">
    <source>
        <dbReference type="PROSITE-ProRule" id="PRU10141"/>
    </source>
</evidence>
<keyword evidence="4" id="KW-0808">Transferase</keyword>
<evidence type="ECO:0000256" key="14">
    <source>
        <dbReference type="SAM" id="Phobius"/>
    </source>
</evidence>
<dbReference type="InterPro" id="IPR008271">
    <property type="entry name" value="Ser/Thr_kinase_AS"/>
</dbReference>
<evidence type="ECO:0000256" key="3">
    <source>
        <dbReference type="ARBA" id="ARBA00022544"/>
    </source>
</evidence>
<evidence type="ECO:0000256" key="8">
    <source>
        <dbReference type="ARBA" id="ARBA00022968"/>
    </source>
</evidence>
<keyword evidence="6 17" id="KW-0418">Kinase</keyword>
<keyword evidence="19" id="KW-1185">Reference proteome</keyword>
<keyword evidence="7 13" id="KW-0067">ATP-binding</keyword>
<dbReference type="eggNOG" id="COG0515">
    <property type="taxonomic scope" value="Bacteria"/>
</dbReference>
<dbReference type="PANTHER" id="PTHR43289">
    <property type="entry name" value="MITOGEN-ACTIVATED PROTEIN KINASE KINASE KINASE 20-RELATED"/>
    <property type="match status" value="1"/>
</dbReference>
<dbReference type="AlphaFoldDB" id="A0A099WCF1"/>
<reference evidence="17 19" key="1">
    <citation type="submission" date="2014-05" db="EMBL/GenBank/DDBJ databases">
        <title>Novel Listeriaceae from food processing environments.</title>
        <authorList>
            <person name="den Bakker H.C."/>
        </authorList>
    </citation>
    <scope>NUCLEOTIDE SEQUENCE [LARGE SCALE GENOMIC DNA]</scope>
    <source>
        <strain evidence="17 19">FSL A5-0281</strain>
    </source>
</reference>
<keyword evidence="14" id="KW-1133">Transmembrane helix</keyword>
<evidence type="ECO:0000256" key="1">
    <source>
        <dbReference type="ARBA" id="ARBA00012513"/>
    </source>
</evidence>
<dbReference type="InterPro" id="IPR017441">
    <property type="entry name" value="Protein_kinase_ATP_BS"/>
</dbReference>
<reference evidence="18 20" key="2">
    <citation type="submission" date="2020-03" db="EMBL/GenBank/DDBJ databases">
        <title>Soil Listeria distribution.</title>
        <authorList>
            <person name="Liao J."/>
            <person name="Wiedmann M."/>
        </authorList>
    </citation>
    <scope>NUCLEOTIDE SEQUENCE [LARGE SCALE GENOMIC DNA]</scope>
    <source>
        <strain evidence="18 20">FSL L7-0245</strain>
    </source>
</reference>
<dbReference type="GO" id="GO:0071224">
    <property type="term" value="P:cellular response to peptidoglycan"/>
    <property type="evidence" value="ECO:0007669"/>
    <property type="project" value="UniProtKB-ARBA"/>
</dbReference>
<comment type="catalytic activity">
    <reaction evidence="9">
        <text>L-threonyl-[protein] + ATP = O-phospho-L-threonyl-[protein] + ADP + H(+)</text>
        <dbReference type="Rhea" id="RHEA:46608"/>
        <dbReference type="Rhea" id="RHEA-COMP:11060"/>
        <dbReference type="Rhea" id="RHEA-COMP:11605"/>
        <dbReference type="ChEBI" id="CHEBI:15378"/>
        <dbReference type="ChEBI" id="CHEBI:30013"/>
        <dbReference type="ChEBI" id="CHEBI:30616"/>
        <dbReference type="ChEBI" id="CHEBI:61977"/>
        <dbReference type="ChEBI" id="CHEBI:456216"/>
        <dbReference type="EC" id="2.7.11.1"/>
    </reaction>
</comment>
<dbReference type="Pfam" id="PF21160">
    <property type="entry name" value="PrkC-like_PASTA-like"/>
    <property type="match status" value="1"/>
</dbReference>
<organism evidence="17 19">
    <name type="scientific">Listeria booriae</name>
    <dbReference type="NCBI Taxonomy" id="1552123"/>
    <lineage>
        <taxon>Bacteria</taxon>
        <taxon>Bacillati</taxon>
        <taxon>Bacillota</taxon>
        <taxon>Bacilli</taxon>
        <taxon>Bacillales</taxon>
        <taxon>Listeriaceae</taxon>
        <taxon>Listeria</taxon>
    </lineage>
</organism>
<comment type="catalytic activity">
    <reaction evidence="10">
        <text>L-seryl-[protein] + ATP = O-phospho-L-seryl-[protein] + ADP + H(+)</text>
        <dbReference type="Rhea" id="RHEA:17989"/>
        <dbReference type="Rhea" id="RHEA-COMP:9863"/>
        <dbReference type="Rhea" id="RHEA-COMP:11604"/>
        <dbReference type="ChEBI" id="CHEBI:15378"/>
        <dbReference type="ChEBI" id="CHEBI:29999"/>
        <dbReference type="ChEBI" id="CHEBI:30616"/>
        <dbReference type="ChEBI" id="CHEBI:83421"/>
        <dbReference type="ChEBI" id="CHEBI:456216"/>
        <dbReference type="EC" id="2.7.11.1"/>
    </reaction>
</comment>
<dbReference type="GO" id="GO:0007165">
    <property type="term" value="P:signal transduction"/>
    <property type="evidence" value="ECO:0007669"/>
    <property type="project" value="UniProtKB-ARBA"/>
</dbReference>
<feature type="binding site" evidence="13">
    <location>
        <position position="40"/>
    </location>
    <ligand>
        <name>ATP</name>
        <dbReference type="ChEBI" id="CHEBI:30616"/>
    </ligand>
</feature>
<dbReference type="Gene3D" id="2.60.40.2560">
    <property type="match status" value="1"/>
</dbReference>
<dbReference type="Gene3D" id="3.30.200.20">
    <property type="entry name" value="Phosphorylase Kinase, domain 1"/>
    <property type="match status" value="1"/>
</dbReference>
<dbReference type="CDD" id="cd06577">
    <property type="entry name" value="PASTA_pknB"/>
    <property type="match status" value="3"/>
</dbReference>
<evidence type="ECO:0000256" key="10">
    <source>
        <dbReference type="ARBA" id="ARBA00048679"/>
    </source>
</evidence>
<dbReference type="InterPro" id="IPR011009">
    <property type="entry name" value="Kinase-like_dom_sf"/>
</dbReference>
<dbReference type="OrthoDB" id="9788659at2"/>
<keyword evidence="2 17" id="KW-0723">Serine/threonine-protein kinase</keyword>
<dbReference type="Proteomes" id="UP000519573">
    <property type="component" value="Unassembled WGS sequence"/>
</dbReference>
<feature type="transmembrane region" description="Helical" evidence="14">
    <location>
        <begin position="335"/>
        <end position="356"/>
    </location>
</feature>
<keyword evidence="14" id="KW-0472">Membrane</keyword>
<dbReference type="Gene3D" id="3.30.10.20">
    <property type="match status" value="3"/>
</dbReference>
<dbReference type="CDD" id="cd14014">
    <property type="entry name" value="STKc_PknB_like"/>
    <property type="match status" value="1"/>
</dbReference>
<dbReference type="GO" id="GO:0005524">
    <property type="term" value="F:ATP binding"/>
    <property type="evidence" value="ECO:0007669"/>
    <property type="project" value="UniProtKB-UniRule"/>
</dbReference>
<sequence>MMIGKRINDRYKVVSAIGGGGMANVFLAHDMILDRDVAVKVLRIDLADESNLIRRFQREAQSATSLVHPNIVSIYDVGEENDLHYIVMEYVEGMDLKQYINENHPIPFEKAVAIMLQIVSAVSVAHSAHIVHRDLKPQNILIDHDGVVKITDFGIAMALSETSITQTNSLLGSVHYLSPEQARGGMATQKSDIYSLGIVLYELLTGKVPHDGESAVSIAIKHLQASIPSIRDQNPQIPQSLENIVIRATAKDPFLRYQTAEEMEADLKTALNPERQNEAKYVFPMEDGDTKTIPIIATKNAMQNLDETVVAAAAEEKPAVEEKPVKKKKSNKKKIWIISAVVFLFAIIIVALWLMGRPPATVKIPNVANDTKETAVQKLQDAGFVVGETFEKNSDKIDEGNIIETDPEIGAAEEKGATVNLYISIGAKKITVEDYTGKSYDSVKQVLDQQGYKKVSYTEEYSDSVDSGTIISQDPTAGSEVVAADTEISFTVSKGPQPMTLKDLSGFNQVGLDDYASSNGIDITVSKEEYSDTVGAGQVISQNPKAGASLNKGDKVEVVMSKGPKEKEVKTVKRTINIPYEPEDPNADPLVPQHIQIYIQDKNNSMTTAYKEMDITKDTTETLSFDIEEGTQGGYKVVRDNTVILEETIDYPNS</sequence>
<dbReference type="PANTHER" id="PTHR43289:SF34">
    <property type="entry name" value="SERINE_THREONINE-PROTEIN KINASE YBDM-RELATED"/>
    <property type="match status" value="1"/>
</dbReference>
<dbReference type="STRING" id="1552123.EP57_08000"/>
<dbReference type="InterPro" id="IPR005543">
    <property type="entry name" value="PASTA_dom"/>
</dbReference>
<gene>
    <name evidence="18" type="primary">pknB</name>
    <name evidence="17" type="ORF">EP57_08000</name>
    <name evidence="18" type="ORF">HCB26_03345</name>
</gene>
<dbReference type="Proteomes" id="UP000029844">
    <property type="component" value="Unassembled WGS sequence"/>
</dbReference>
<dbReference type="FunFam" id="1.10.510.10:FF:000021">
    <property type="entry name" value="Serine/threonine protein kinase"/>
    <property type="match status" value="1"/>
</dbReference>
<evidence type="ECO:0000256" key="11">
    <source>
        <dbReference type="ARBA" id="ARBA00060432"/>
    </source>
</evidence>
<name>A0A099WCF1_9LIST</name>
<dbReference type="eggNOG" id="COG2815">
    <property type="taxonomic scope" value="Bacteria"/>
</dbReference>
<feature type="domain" description="Protein kinase" evidence="15">
    <location>
        <begin position="11"/>
        <end position="271"/>
    </location>
</feature>
<dbReference type="SMART" id="SM00220">
    <property type="entry name" value="S_TKc"/>
    <property type="match status" value="1"/>
</dbReference>
<evidence type="ECO:0000256" key="6">
    <source>
        <dbReference type="ARBA" id="ARBA00022777"/>
    </source>
</evidence>
<comment type="caution">
    <text evidence="17">The sequence shown here is derived from an EMBL/GenBank/DDBJ whole genome shotgun (WGS) entry which is preliminary data.</text>
</comment>
<evidence type="ECO:0000256" key="12">
    <source>
        <dbReference type="ARBA" id="ARBA00070041"/>
    </source>
</evidence>
<dbReference type="Gene3D" id="1.10.510.10">
    <property type="entry name" value="Transferase(Phosphotransferase) domain 1"/>
    <property type="match status" value="1"/>
</dbReference>
<feature type="domain" description="PASTA" evidence="16">
    <location>
        <begin position="495"/>
        <end position="562"/>
    </location>
</feature>
<evidence type="ECO:0000256" key="4">
    <source>
        <dbReference type="ARBA" id="ARBA00022679"/>
    </source>
</evidence>
<evidence type="ECO:0000313" key="17">
    <source>
        <dbReference type="EMBL" id="KGL41775.1"/>
    </source>
</evidence>
<dbReference type="PROSITE" id="PS50011">
    <property type="entry name" value="PROTEIN_KINASE_DOM"/>
    <property type="match status" value="1"/>
</dbReference>
<evidence type="ECO:0000256" key="2">
    <source>
        <dbReference type="ARBA" id="ARBA00022527"/>
    </source>
</evidence>
<evidence type="ECO:0000259" key="16">
    <source>
        <dbReference type="PROSITE" id="PS51178"/>
    </source>
</evidence>
<accession>A0A099WCF1</accession>
<keyword evidence="8" id="KW-0735">Signal-anchor</keyword>
<dbReference type="Pfam" id="PF00069">
    <property type="entry name" value="Pkinase"/>
    <property type="match status" value="1"/>
</dbReference>
<proteinExistence type="predicted"/>
<evidence type="ECO:0000256" key="5">
    <source>
        <dbReference type="ARBA" id="ARBA00022741"/>
    </source>
</evidence>
<evidence type="ECO:0000256" key="9">
    <source>
        <dbReference type="ARBA" id="ARBA00047899"/>
    </source>
</evidence>
<evidence type="ECO:0000313" key="19">
    <source>
        <dbReference type="Proteomes" id="UP000029844"/>
    </source>
</evidence>
<dbReference type="EC" id="2.7.11.1" evidence="1"/>
<feature type="domain" description="PASTA" evidence="16">
    <location>
        <begin position="426"/>
        <end position="494"/>
    </location>
</feature>